<name>A0A835XSC5_9CHLO</name>
<sequence length="100" mass="10674">MPLAVLQSWQGVHDLRVGPFQPLERQLRNITEAKITQMVLNAQTEVGANGQRRPQRPAAAAAAAAEEQEARPAEAAAGSWIVVGQRGPAAGDRAAARRRS</sequence>
<evidence type="ECO:0000313" key="2">
    <source>
        <dbReference type="EMBL" id="KAG2488790.1"/>
    </source>
</evidence>
<evidence type="ECO:0000313" key="3">
    <source>
        <dbReference type="Proteomes" id="UP000612055"/>
    </source>
</evidence>
<gene>
    <name evidence="2" type="ORF">HYH03_012590</name>
</gene>
<accession>A0A835XSC5</accession>
<feature type="region of interest" description="Disordered" evidence="1">
    <location>
        <begin position="45"/>
        <end position="100"/>
    </location>
</feature>
<dbReference type="Proteomes" id="UP000612055">
    <property type="component" value="Unassembled WGS sequence"/>
</dbReference>
<proteinExistence type="predicted"/>
<comment type="caution">
    <text evidence="2">The sequence shown here is derived from an EMBL/GenBank/DDBJ whole genome shotgun (WGS) entry which is preliminary data.</text>
</comment>
<dbReference type="AlphaFoldDB" id="A0A835XSC5"/>
<protein>
    <submittedName>
        <fullName evidence="2">Uncharacterized protein</fullName>
    </submittedName>
</protein>
<evidence type="ECO:0000256" key="1">
    <source>
        <dbReference type="SAM" id="MobiDB-lite"/>
    </source>
</evidence>
<dbReference type="EMBL" id="JAEHOE010000079">
    <property type="protein sequence ID" value="KAG2488790.1"/>
    <property type="molecule type" value="Genomic_DNA"/>
</dbReference>
<reference evidence="2" key="1">
    <citation type="journal article" date="2020" name="bioRxiv">
        <title>Comparative genomics of Chlamydomonas.</title>
        <authorList>
            <person name="Craig R.J."/>
            <person name="Hasan A.R."/>
            <person name="Ness R.W."/>
            <person name="Keightley P.D."/>
        </authorList>
    </citation>
    <scope>NUCLEOTIDE SEQUENCE</scope>
    <source>
        <strain evidence="2">CCAP 11/70</strain>
    </source>
</reference>
<keyword evidence="3" id="KW-1185">Reference proteome</keyword>
<organism evidence="2 3">
    <name type="scientific">Edaphochlamys debaryana</name>
    <dbReference type="NCBI Taxonomy" id="47281"/>
    <lineage>
        <taxon>Eukaryota</taxon>
        <taxon>Viridiplantae</taxon>
        <taxon>Chlorophyta</taxon>
        <taxon>core chlorophytes</taxon>
        <taxon>Chlorophyceae</taxon>
        <taxon>CS clade</taxon>
        <taxon>Chlamydomonadales</taxon>
        <taxon>Chlamydomonadales incertae sedis</taxon>
        <taxon>Edaphochlamys</taxon>
    </lineage>
</organism>
<feature type="compositionally biased region" description="Low complexity" evidence="1">
    <location>
        <begin position="56"/>
        <end position="65"/>
    </location>
</feature>